<dbReference type="InterPro" id="IPR006665">
    <property type="entry name" value="OmpA-like"/>
</dbReference>
<dbReference type="AlphaFoldDB" id="A0A7Z2W0G5"/>
<feature type="signal peptide" evidence="5">
    <location>
        <begin position="1"/>
        <end position="40"/>
    </location>
</feature>
<evidence type="ECO:0000256" key="3">
    <source>
        <dbReference type="ARBA" id="ARBA00023237"/>
    </source>
</evidence>
<evidence type="ECO:0000313" key="7">
    <source>
        <dbReference type="EMBL" id="QJE02821.1"/>
    </source>
</evidence>
<feature type="domain" description="OmpA-like" evidence="6">
    <location>
        <begin position="233"/>
        <end position="348"/>
    </location>
</feature>
<dbReference type="PROSITE" id="PS51123">
    <property type="entry name" value="OMPA_2"/>
    <property type="match status" value="1"/>
</dbReference>
<dbReference type="EMBL" id="CP051685">
    <property type="protein sequence ID" value="QJE02821.1"/>
    <property type="molecule type" value="Genomic_DNA"/>
</dbReference>
<dbReference type="InterPro" id="IPR006664">
    <property type="entry name" value="OMP_bac"/>
</dbReference>
<dbReference type="PANTHER" id="PTHR30329:SF21">
    <property type="entry name" value="LIPOPROTEIN YIAD-RELATED"/>
    <property type="match status" value="1"/>
</dbReference>
<dbReference type="InterPro" id="IPR036737">
    <property type="entry name" value="OmpA-like_sf"/>
</dbReference>
<keyword evidence="3" id="KW-0998">Cell outer membrane</keyword>
<dbReference type="KEGG" id="mfy:HH212_24760"/>
<dbReference type="RefSeq" id="WP_170204902.1">
    <property type="nucleotide sequence ID" value="NZ_CP051685.1"/>
</dbReference>
<protein>
    <submittedName>
        <fullName evidence="7">OmpA family protein</fullName>
    </submittedName>
</protein>
<dbReference type="InterPro" id="IPR050330">
    <property type="entry name" value="Bact_OuterMem_StrucFunc"/>
</dbReference>
<dbReference type="PANTHER" id="PTHR30329">
    <property type="entry name" value="STATOR ELEMENT OF FLAGELLAR MOTOR COMPLEX"/>
    <property type="match status" value="1"/>
</dbReference>
<dbReference type="CDD" id="cd07185">
    <property type="entry name" value="OmpA_C-like"/>
    <property type="match status" value="1"/>
</dbReference>
<gene>
    <name evidence="7" type="ORF">HH212_24760</name>
</gene>
<dbReference type="GO" id="GO:0009279">
    <property type="term" value="C:cell outer membrane"/>
    <property type="evidence" value="ECO:0007669"/>
    <property type="project" value="UniProtKB-SubCell"/>
</dbReference>
<keyword evidence="5" id="KW-0732">Signal</keyword>
<feature type="chain" id="PRO_5030755335" evidence="5">
    <location>
        <begin position="41"/>
        <end position="348"/>
    </location>
</feature>
<reference evidence="7 8" key="1">
    <citation type="submission" date="2020-04" db="EMBL/GenBank/DDBJ databases">
        <title>Genome sequencing of novel species.</title>
        <authorList>
            <person name="Heo J."/>
            <person name="Kim S.-J."/>
            <person name="Kim J.-S."/>
            <person name="Hong S.-B."/>
            <person name="Kwon S.-W."/>
        </authorList>
    </citation>
    <scope>NUCLEOTIDE SEQUENCE [LARGE SCALE GENOMIC DNA]</scope>
    <source>
        <strain evidence="7 8">GN2-R2</strain>
    </source>
</reference>
<proteinExistence type="predicted"/>
<dbReference type="Gene3D" id="3.30.1330.60">
    <property type="entry name" value="OmpA-like domain"/>
    <property type="match status" value="1"/>
</dbReference>
<name>A0A7Z2W0G5_9BURK</name>
<evidence type="ECO:0000256" key="2">
    <source>
        <dbReference type="ARBA" id="ARBA00023136"/>
    </source>
</evidence>
<dbReference type="SUPFAM" id="SSF103088">
    <property type="entry name" value="OmpA-like"/>
    <property type="match status" value="1"/>
</dbReference>
<evidence type="ECO:0000256" key="4">
    <source>
        <dbReference type="PROSITE-ProRule" id="PRU00473"/>
    </source>
</evidence>
<keyword evidence="2 4" id="KW-0472">Membrane</keyword>
<evidence type="ECO:0000259" key="6">
    <source>
        <dbReference type="PROSITE" id="PS51123"/>
    </source>
</evidence>
<evidence type="ECO:0000256" key="5">
    <source>
        <dbReference type="SAM" id="SignalP"/>
    </source>
</evidence>
<evidence type="ECO:0000313" key="8">
    <source>
        <dbReference type="Proteomes" id="UP000502415"/>
    </source>
</evidence>
<accession>A0A7Z2W0G5</accession>
<evidence type="ECO:0000256" key="1">
    <source>
        <dbReference type="ARBA" id="ARBA00004442"/>
    </source>
</evidence>
<dbReference type="PRINTS" id="PR01021">
    <property type="entry name" value="OMPADOMAIN"/>
</dbReference>
<dbReference type="Pfam" id="PF00691">
    <property type="entry name" value="OmpA"/>
    <property type="match status" value="1"/>
</dbReference>
<sequence length="348" mass="37476">MSIKGISSLFMQNCGVRAQSADAVIAMLVLLLAFASNAQAADPFNSDRPGGSDHALVSRYQGSILYGFGGQNVGSASVVINEKSRAVLKSFEGKVSDRWYLAPKGITPLEVYRNYRKALEAAGFETLYACESAQCESAGVQPMIVELPRRAAWKTADSITRNIFNSGNQPGFHYYSGKRNGANGPTFVTVALVGGLPEKPIEGRVRQFIEILEPATIDLGKVTVDANAIRNSLQREGKIALYGITFDTNKAEVRENSSDQLAEMASVLKAAPAMKVFIVGHTDNQGEFAANSILSQKRADAVVAVLSTKYGIALPRMVARGIANLAPVATNDSEEGRARNRRVEMVVR</sequence>
<keyword evidence="8" id="KW-1185">Reference proteome</keyword>
<dbReference type="Proteomes" id="UP000502415">
    <property type="component" value="Chromosome"/>
</dbReference>
<comment type="subcellular location">
    <subcellularLocation>
        <location evidence="1">Cell outer membrane</location>
    </subcellularLocation>
</comment>
<organism evidence="7 8">
    <name type="scientific">Massilia forsythiae</name>
    <dbReference type="NCBI Taxonomy" id="2728020"/>
    <lineage>
        <taxon>Bacteria</taxon>
        <taxon>Pseudomonadati</taxon>
        <taxon>Pseudomonadota</taxon>
        <taxon>Betaproteobacteria</taxon>
        <taxon>Burkholderiales</taxon>
        <taxon>Oxalobacteraceae</taxon>
        <taxon>Telluria group</taxon>
        <taxon>Massilia</taxon>
    </lineage>
</organism>